<proteinExistence type="predicted"/>
<dbReference type="CDD" id="cd04458">
    <property type="entry name" value="CSP_CDS"/>
    <property type="match status" value="1"/>
</dbReference>
<dbReference type="EMBL" id="FNZR01000010">
    <property type="protein sequence ID" value="SEL79592.1"/>
    <property type="molecule type" value="Genomic_DNA"/>
</dbReference>
<dbReference type="Gene3D" id="2.40.50.140">
    <property type="entry name" value="Nucleic acid-binding proteins"/>
    <property type="match status" value="1"/>
</dbReference>
<organism evidence="1 2">
    <name type="scientific">Parapedobacter koreensis</name>
    <dbReference type="NCBI Taxonomy" id="332977"/>
    <lineage>
        <taxon>Bacteria</taxon>
        <taxon>Pseudomonadati</taxon>
        <taxon>Bacteroidota</taxon>
        <taxon>Sphingobacteriia</taxon>
        <taxon>Sphingobacteriales</taxon>
        <taxon>Sphingobacteriaceae</taxon>
        <taxon>Parapedobacter</taxon>
    </lineage>
</organism>
<gene>
    <name evidence="1" type="ORF">SAMN05421740_11078</name>
</gene>
<dbReference type="STRING" id="332977.SAMN05421740_11078"/>
<accession>A0A1H7T3W0</accession>
<dbReference type="SUPFAM" id="SSF50249">
    <property type="entry name" value="Nucleic acid-binding proteins"/>
    <property type="match status" value="1"/>
</dbReference>
<sequence length="240" mass="27518">MILGAVKWYNREKGFGMLETPSDGSIFFHINSFGVHPIEIFKKQVIALNKIKNRDNQHYSAKNSRLLESFDLPLAMSLLDKPYLVNLTDTSRPKQGTSGTPPRDQHDDLLLLAVDQVFRGKDANIVENTFRDYFMNTLDENQIVPFCEFVERWSAHHRNDSGRAGLSHSMFSLIGDNLTPAILFHIWKRKAFRFIGKAESGDYEIPLEVVQQFFSHLGPEEFNRIRSYSYAAAFETPANT</sequence>
<name>A0A1H7T3W0_9SPHI</name>
<dbReference type="GO" id="GO:0003677">
    <property type="term" value="F:DNA binding"/>
    <property type="evidence" value="ECO:0007669"/>
    <property type="project" value="UniProtKB-KW"/>
</dbReference>
<dbReference type="OrthoDB" id="9805039at2"/>
<evidence type="ECO:0000313" key="2">
    <source>
        <dbReference type="Proteomes" id="UP000198916"/>
    </source>
</evidence>
<dbReference type="Proteomes" id="UP000198916">
    <property type="component" value="Unassembled WGS sequence"/>
</dbReference>
<evidence type="ECO:0000313" key="1">
    <source>
        <dbReference type="EMBL" id="SEL79592.1"/>
    </source>
</evidence>
<protein>
    <submittedName>
        <fullName evidence="1">'Cold-shock' DNA-binding domain-containing protein</fullName>
    </submittedName>
</protein>
<dbReference type="InterPro" id="IPR012340">
    <property type="entry name" value="NA-bd_OB-fold"/>
</dbReference>
<keyword evidence="2" id="KW-1185">Reference proteome</keyword>
<dbReference type="AlphaFoldDB" id="A0A1H7T3W0"/>
<keyword evidence="1" id="KW-0238">DNA-binding</keyword>
<dbReference type="InterPro" id="IPR002059">
    <property type="entry name" value="CSP_DNA-bd"/>
</dbReference>
<reference evidence="2" key="1">
    <citation type="submission" date="2016-10" db="EMBL/GenBank/DDBJ databases">
        <authorList>
            <person name="Varghese N."/>
            <person name="Submissions S."/>
        </authorList>
    </citation>
    <scope>NUCLEOTIDE SEQUENCE [LARGE SCALE GENOMIC DNA]</scope>
    <source>
        <strain evidence="2">Jip14</strain>
    </source>
</reference>